<feature type="signal peptide" evidence="1">
    <location>
        <begin position="1"/>
        <end position="23"/>
    </location>
</feature>
<dbReference type="SUPFAM" id="SSF56219">
    <property type="entry name" value="DNase I-like"/>
    <property type="match status" value="1"/>
</dbReference>
<evidence type="ECO:0000259" key="2">
    <source>
        <dbReference type="Pfam" id="PF03372"/>
    </source>
</evidence>
<feature type="domain" description="Endonuclease/exonuclease/phosphatase" evidence="2">
    <location>
        <begin position="49"/>
        <end position="273"/>
    </location>
</feature>
<evidence type="ECO:0000256" key="1">
    <source>
        <dbReference type="SAM" id="SignalP"/>
    </source>
</evidence>
<keyword evidence="3" id="KW-0378">Hydrolase</keyword>
<organism evidence="3 4">
    <name type="scientific">Novosphingobium soli</name>
    <dbReference type="NCBI Taxonomy" id="574956"/>
    <lineage>
        <taxon>Bacteria</taxon>
        <taxon>Pseudomonadati</taxon>
        <taxon>Pseudomonadota</taxon>
        <taxon>Alphaproteobacteria</taxon>
        <taxon>Sphingomonadales</taxon>
        <taxon>Sphingomonadaceae</taxon>
        <taxon>Novosphingobium</taxon>
    </lineage>
</organism>
<dbReference type="InterPro" id="IPR038772">
    <property type="entry name" value="Sph/SMPD2-like"/>
</dbReference>
<dbReference type="GO" id="GO:0004519">
    <property type="term" value="F:endonuclease activity"/>
    <property type="evidence" value="ECO:0007669"/>
    <property type="project" value="UniProtKB-KW"/>
</dbReference>
<keyword evidence="3" id="KW-0540">Nuclease</keyword>
<dbReference type="PANTHER" id="PTHR16320:SF1">
    <property type="entry name" value="SPHINGOMYELINASE DDB_G0288017"/>
    <property type="match status" value="1"/>
</dbReference>
<keyword evidence="3" id="KW-0255">Endonuclease</keyword>
<evidence type="ECO:0000313" key="4">
    <source>
        <dbReference type="Proteomes" id="UP001589798"/>
    </source>
</evidence>
<keyword evidence="4" id="KW-1185">Reference proteome</keyword>
<reference evidence="3 4" key="1">
    <citation type="submission" date="2024-09" db="EMBL/GenBank/DDBJ databases">
        <authorList>
            <person name="Sun Q."/>
            <person name="Mori K."/>
        </authorList>
    </citation>
    <scope>NUCLEOTIDE SEQUENCE [LARGE SCALE GENOMIC DNA]</scope>
    <source>
        <strain evidence="3 4">CCM 7706</strain>
    </source>
</reference>
<accession>A0ABV6CZM6</accession>
<feature type="chain" id="PRO_5045415830" evidence="1">
    <location>
        <begin position="24"/>
        <end position="340"/>
    </location>
</feature>
<dbReference type="RefSeq" id="WP_379488528.1">
    <property type="nucleotide sequence ID" value="NZ_JBHLWK010000019.1"/>
</dbReference>
<proteinExistence type="predicted"/>
<dbReference type="Gene3D" id="3.60.10.10">
    <property type="entry name" value="Endonuclease/exonuclease/phosphatase"/>
    <property type="match status" value="1"/>
</dbReference>
<dbReference type="InterPro" id="IPR005135">
    <property type="entry name" value="Endo/exonuclease/phosphatase"/>
</dbReference>
<protein>
    <submittedName>
        <fullName evidence="3">Endonuclease/exonuclease/phosphatase family protein</fullName>
    </submittedName>
</protein>
<keyword evidence="1" id="KW-0732">Signal</keyword>
<dbReference type="Pfam" id="PF03372">
    <property type="entry name" value="Exo_endo_phos"/>
    <property type="match status" value="1"/>
</dbReference>
<dbReference type="EMBL" id="JBHLWK010000019">
    <property type="protein sequence ID" value="MFC0205803.1"/>
    <property type="molecule type" value="Genomic_DNA"/>
</dbReference>
<dbReference type="Proteomes" id="UP001589798">
    <property type="component" value="Unassembled WGS sequence"/>
</dbReference>
<dbReference type="InterPro" id="IPR036691">
    <property type="entry name" value="Endo/exonu/phosph_ase_sf"/>
</dbReference>
<name>A0ABV6CZM6_9SPHN</name>
<comment type="caution">
    <text evidence="3">The sequence shown here is derived from an EMBL/GenBank/DDBJ whole genome shotgun (WGS) entry which is preliminary data.</text>
</comment>
<gene>
    <name evidence="3" type="ORF">ACFFJC_16175</name>
</gene>
<sequence length="340" mass="37644">MPRLPTTLLALLLTSCASFPARYEPPGAAGTPPPIAVESDRASMTLDVLTYNVEGLQWPARSGRAPDLQRIGQMLREMREHGRAPDIILFQEAFSAAAIRAIKDSGYPFMVGGPGRTLSSVENADARRVGRPRPTKGEIGLRLLGSGLVIASRYPVTGAEMDAYSRKTCAGFDCLSNKGVQLVRLAIPGVPVPIEVAATHMNSQRASKVRVERHLAAHQFQSEELARFLERHHHPASPLILGGDFNMRRSQERFTAFRSRIAFDQVHEYCAPPERCDVRLSWDGDAPWMDTQDLQFFAPGKGVEIRPERVEAMFDGSPASPKLSDHDGFRVQYRLSWKAD</sequence>
<dbReference type="PANTHER" id="PTHR16320">
    <property type="entry name" value="SPHINGOMYELINASE FAMILY MEMBER"/>
    <property type="match status" value="1"/>
</dbReference>
<dbReference type="PROSITE" id="PS51257">
    <property type="entry name" value="PROKAR_LIPOPROTEIN"/>
    <property type="match status" value="1"/>
</dbReference>
<evidence type="ECO:0000313" key="3">
    <source>
        <dbReference type="EMBL" id="MFC0205803.1"/>
    </source>
</evidence>